<dbReference type="AlphaFoldDB" id="A0AAV7GR12"/>
<evidence type="ECO:0000313" key="2">
    <source>
        <dbReference type="Proteomes" id="UP000775213"/>
    </source>
</evidence>
<accession>A0AAV7GR12</accession>
<protein>
    <submittedName>
        <fullName evidence="1">Uncharacterized protein</fullName>
    </submittedName>
</protein>
<gene>
    <name evidence="1" type="ORF">IEQ34_011905</name>
</gene>
<dbReference type="Proteomes" id="UP000775213">
    <property type="component" value="Unassembled WGS sequence"/>
</dbReference>
<evidence type="ECO:0000313" key="1">
    <source>
        <dbReference type="EMBL" id="KAH0459091.1"/>
    </source>
</evidence>
<name>A0AAV7GR12_DENCH</name>
<sequence length="151" mass="16837">MITGCNVPFFVAMTDNKNHSYHSLVPVHCGGDKLNVVNCSITIHISLKERKMFNIGDVQRGAIAPPWHLTVPPLFQVIPGSSYNDGGCKEGGRMEVEGVERKLLQLEGFIDILRSPFFDLNLNIDDSIEDYVDRISFSLLSTIDEQLSSIQ</sequence>
<dbReference type="EMBL" id="JAGFBR010000011">
    <property type="protein sequence ID" value="KAH0459091.1"/>
    <property type="molecule type" value="Genomic_DNA"/>
</dbReference>
<reference evidence="1 2" key="1">
    <citation type="journal article" date="2021" name="Hortic Res">
        <title>Chromosome-scale assembly of the Dendrobium chrysotoxum genome enhances the understanding of orchid evolution.</title>
        <authorList>
            <person name="Zhang Y."/>
            <person name="Zhang G.Q."/>
            <person name="Zhang D."/>
            <person name="Liu X.D."/>
            <person name="Xu X.Y."/>
            <person name="Sun W.H."/>
            <person name="Yu X."/>
            <person name="Zhu X."/>
            <person name="Wang Z.W."/>
            <person name="Zhao X."/>
            <person name="Zhong W.Y."/>
            <person name="Chen H."/>
            <person name="Yin W.L."/>
            <person name="Huang T."/>
            <person name="Niu S.C."/>
            <person name="Liu Z.J."/>
        </authorList>
    </citation>
    <scope>NUCLEOTIDE SEQUENCE [LARGE SCALE GENOMIC DNA]</scope>
    <source>
        <strain evidence="1">Lindl</strain>
    </source>
</reference>
<comment type="caution">
    <text evidence="1">The sequence shown here is derived from an EMBL/GenBank/DDBJ whole genome shotgun (WGS) entry which is preliminary data.</text>
</comment>
<organism evidence="1 2">
    <name type="scientific">Dendrobium chrysotoxum</name>
    <name type="common">Orchid</name>
    <dbReference type="NCBI Taxonomy" id="161865"/>
    <lineage>
        <taxon>Eukaryota</taxon>
        <taxon>Viridiplantae</taxon>
        <taxon>Streptophyta</taxon>
        <taxon>Embryophyta</taxon>
        <taxon>Tracheophyta</taxon>
        <taxon>Spermatophyta</taxon>
        <taxon>Magnoliopsida</taxon>
        <taxon>Liliopsida</taxon>
        <taxon>Asparagales</taxon>
        <taxon>Orchidaceae</taxon>
        <taxon>Epidendroideae</taxon>
        <taxon>Malaxideae</taxon>
        <taxon>Dendrobiinae</taxon>
        <taxon>Dendrobium</taxon>
    </lineage>
</organism>
<proteinExistence type="predicted"/>
<keyword evidence="2" id="KW-1185">Reference proteome</keyword>